<dbReference type="GO" id="GO:0006196">
    <property type="term" value="P:AMP catabolic process"/>
    <property type="evidence" value="ECO:0007669"/>
    <property type="project" value="TreeGrafter"/>
</dbReference>
<comment type="similarity">
    <text evidence="3 12">Belongs to the 5'-nucleotidase family.</text>
</comment>
<name>A0A1V9XQ79_9ACAR</name>
<dbReference type="PRINTS" id="PR01607">
    <property type="entry name" value="APYRASEFAMLY"/>
</dbReference>
<evidence type="ECO:0000256" key="10">
    <source>
        <dbReference type="ARBA" id="ARBA00022801"/>
    </source>
</evidence>
<evidence type="ECO:0000313" key="16">
    <source>
        <dbReference type="Proteomes" id="UP000192247"/>
    </source>
</evidence>
<dbReference type="GO" id="GO:0090729">
    <property type="term" value="F:toxin activity"/>
    <property type="evidence" value="ECO:0007669"/>
    <property type="project" value="UniProtKB-KW"/>
</dbReference>
<dbReference type="InterPro" id="IPR006179">
    <property type="entry name" value="5_nucleotidase/apyrase"/>
</dbReference>
<evidence type="ECO:0000256" key="7">
    <source>
        <dbReference type="ARBA" id="ARBA00022723"/>
    </source>
</evidence>
<evidence type="ECO:0000256" key="1">
    <source>
        <dbReference type="ARBA" id="ARBA00000815"/>
    </source>
</evidence>
<dbReference type="FunFam" id="3.90.780.10:FF:000004">
    <property type="entry name" value="UDP-sugar hydrolase, putative"/>
    <property type="match status" value="1"/>
</dbReference>
<dbReference type="Pfam" id="PF02872">
    <property type="entry name" value="5_nucleotid_C"/>
    <property type="match status" value="1"/>
</dbReference>
<keyword evidence="4" id="KW-1201">Platelet aggregation inhibiting toxin</keyword>
<dbReference type="Proteomes" id="UP000192247">
    <property type="component" value="Unassembled WGS sequence"/>
</dbReference>
<dbReference type="PANTHER" id="PTHR11575:SF24">
    <property type="entry name" value="5'-NUCLEOTIDASE"/>
    <property type="match status" value="1"/>
</dbReference>
<proteinExistence type="inferred from homology"/>
<evidence type="ECO:0000256" key="3">
    <source>
        <dbReference type="ARBA" id="ARBA00006654"/>
    </source>
</evidence>
<dbReference type="InterPro" id="IPR004843">
    <property type="entry name" value="Calcineurin-like_PHP"/>
</dbReference>
<evidence type="ECO:0000259" key="13">
    <source>
        <dbReference type="Pfam" id="PF00149"/>
    </source>
</evidence>
<dbReference type="PROSITE" id="PS00785">
    <property type="entry name" value="5_NUCLEOTIDASE_1"/>
    <property type="match status" value="1"/>
</dbReference>
<evidence type="ECO:0000313" key="15">
    <source>
        <dbReference type="EMBL" id="OQR75659.1"/>
    </source>
</evidence>
<dbReference type="Gene3D" id="3.60.21.10">
    <property type="match status" value="1"/>
</dbReference>
<evidence type="ECO:0000256" key="4">
    <source>
        <dbReference type="ARBA" id="ARBA00022442"/>
    </source>
</evidence>
<feature type="domain" description="Calcineurin-like phosphoesterase" evidence="13">
    <location>
        <begin position="34"/>
        <end position="257"/>
    </location>
</feature>
<dbReference type="STRING" id="418985.A0A1V9XQ79"/>
<keyword evidence="16" id="KW-1185">Reference proteome</keyword>
<feature type="domain" description="5'-Nucleotidase C-terminal" evidence="14">
    <location>
        <begin position="360"/>
        <end position="530"/>
    </location>
</feature>
<dbReference type="GO" id="GO:0000166">
    <property type="term" value="F:nucleotide binding"/>
    <property type="evidence" value="ECO:0007669"/>
    <property type="project" value="UniProtKB-KW"/>
</dbReference>
<organism evidence="15 16">
    <name type="scientific">Tropilaelaps mercedesae</name>
    <dbReference type="NCBI Taxonomy" id="418985"/>
    <lineage>
        <taxon>Eukaryota</taxon>
        <taxon>Metazoa</taxon>
        <taxon>Ecdysozoa</taxon>
        <taxon>Arthropoda</taxon>
        <taxon>Chelicerata</taxon>
        <taxon>Arachnida</taxon>
        <taxon>Acari</taxon>
        <taxon>Parasitiformes</taxon>
        <taxon>Mesostigmata</taxon>
        <taxon>Gamasina</taxon>
        <taxon>Dermanyssoidea</taxon>
        <taxon>Laelapidae</taxon>
        <taxon>Tropilaelaps</taxon>
    </lineage>
</organism>
<dbReference type="GO" id="GO:0008253">
    <property type="term" value="F:5'-nucleotidase activity"/>
    <property type="evidence" value="ECO:0007669"/>
    <property type="project" value="UniProtKB-EC"/>
</dbReference>
<accession>A0A1V9XQ79</accession>
<gene>
    <name evidence="15" type="ORF">BIW11_08278</name>
</gene>
<comment type="catalytic activity">
    <reaction evidence="1">
        <text>a ribonucleoside 5'-phosphate + H2O = a ribonucleoside + phosphate</text>
        <dbReference type="Rhea" id="RHEA:12484"/>
        <dbReference type="ChEBI" id="CHEBI:15377"/>
        <dbReference type="ChEBI" id="CHEBI:18254"/>
        <dbReference type="ChEBI" id="CHEBI:43474"/>
        <dbReference type="ChEBI" id="CHEBI:58043"/>
        <dbReference type="EC" id="3.1.3.5"/>
    </reaction>
</comment>
<comment type="caution">
    <text evidence="15">The sequence shown here is derived from an EMBL/GenBank/DDBJ whole genome shotgun (WGS) entry which is preliminary data.</text>
</comment>
<dbReference type="InterPro" id="IPR036907">
    <property type="entry name" value="5'-Nucleotdase_C_sf"/>
</dbReference>
<dbReference type="InParanoid" id="A0A1V9XQ79"/>
<dbReference type="GO" id="GO:0005886">
    <property type="term" value="C:plasma membrane"/>
    <property type="evidence" value="ECO:0007669"/>
    <property type="project" value="TreeGrafter"/>
</dbReference>
<keyword evidence="8" id="KW-0732">Signal</keyword>
<keyword evidence="5" id="KW-0964">Secreted</keyword>
<dbReference type="SUPFAM" id="SSF55816">
    <property type="entry name" value="5'-nucleotidase (syn. UDP-sugar hydrolase), C-terminal domain"/>
    <property type="match status" value="1"/>
</dbReference>
<keyword evidence="11" id="KW-1199">Hemostasis impairing toxin</keyword>
<dbReference type="InterPro" id="IPR006146">
    <property type="entry name" value="5'-Nucleotdase_CS"/>
</dbReference>
<dbReference type="GO" id="GO:0046872">
    <property type="term" value="F:metal ion binding"/>
    <property type="evidence" value="ECO:0007669"/>
    <property type="project" value="UniProtKB-KW"/>
</dbReference>
<comment type="subcellular location">
    <subcellularLocation>
        <location evidence="2">Secreted</location>
    </subcellularLocation>
</comment>
<protein>
    <submittedName>
        <fullName evidence="15">Protein 5NUC-like</fullName>
    </submittedName>
</protein>
<dbReference type="PANTHER" id="PTHR11575">
    <property type="entry name" value="5'-NUCLEOTIDASE-RELATED"/>
    <property type="match status" value="1"/>
</dbReference>
<dbReference type="InterPro" id="IPR008334">
    <property type="entry name" value="5'-Nucleotdase_C"/>
</dbReference>
<evidence type="ECO:0000256" key="8">
    <source>
        <dbReference type="ARBA" id="ARBA00022729"/>
    </source>
</evidence>
<evidence type="ECO:0000256" key="11">
    <source>
        <dbReference type="ARBA" id="ARBA00023240"/>
    </source>
</evidence>
<dbReference type="FunCoup" id="A0A1V9XQ79">
    <property type="interactions" value="113"/>
</dbReference>
<sequence length="614" mass="68078">MGGSNRKSDGVLLLFALSYIVLIIGVVTAKDFTLTILHTNDIHARIDEFDAKGSRCNEELRQKDQCYGGIARQKFVVDNIRSRINNTIFLYAGDYYQGTMWFYMLKGNIIAETISFLKHDAMALGNHEFDDGSAGLLPLMMRAAIIKTPVVACNVDFSNDTILRKYQPLPSVVLERSGVQIGVIGFLTPDTRFLSNVDNNTVLTDEIECISREAEKLHKQGVKIIIALGHSGYVKDQEIAEKVPLVSVVVGGHSHSYLSSVEQNTGDPVKGPYPTVVTRKDRTRALVVQDFWLGKYLGYFNVTFDEDTGMVRSWQGNAPLLLNFTVAKDPEVEAFLQEKRAEIDHEANKYAGYSLMELSGDKEDCRFGECALGNLLADAVTKHFIVDSYKSGNNSLIRWNPIDIAVVNGGGIRGSISKGNVTYGDIVTVYPFANAIWVLTLNGSQVKRMYETSVRRYDTTALIERQISYGGFLHSSGARIVVDSTKPAFQRVISIMTLCSTCKNPVWQPLNMSRTYRVAITDYLATGGDDHNFSDVANKDIEKYAIKDTDLLIAYIEQNSPIYAATDERIRIITSHADNCNSAGSQLSTKYAQQLALASTVIAVIWRSTAIILV</sequence>
<dbReference type="CDD" id="cd07409">
    <property type="entry name" value="MPP_CD73_N"/>
    <property type="match status" value="1"/>
</dbReference>
<dbReference type="AlphaFoldDB" id="A0A1V9XQ79"/>
<dbReference type="SUPFAM" id="SSF56300">
    <property type="entry name" value="Metallo-dependent phosphatases"/>
    <property type="match status" value="1"/>
</dbReference>
<evidence type="ECO:0000256" key="12">
    <source>
        <dbReference type="RuleBase" id="RU362119"/>
    </source>
</evidence>
<keyword evidence="6" id="KW-0800">Toxin</keyword>
<dbReference type="EMBL" id="MNPL01006023">
    <property type="protein sequence ID" value="OQR75659.1"/>
    <property type="molecule type" value="Genomic_DNA"/>
</dbReference>
<dbReference type="FunFam" id="3.60.21.10:FF:000020">
    <property type="entry name" value="NT5E isoform 4"/>
    <property type="match status" value="1"/>
</dbReference>
<evidence type="ECO:0000259" key="14">
    <source>
        <dbReference type="Pfam" id="PF02872"/>
    </source>
</evidence>
<evidence type="ECO:0000256" key="9">
    <source>
        <dbReference type="ARBA" id="ARBA00022741"/>
    </source>
</evidence>
<keyword evidence="7" id="KW-0479">Metal-binding</keyword>
<keyword evidence="9 12" id="KW-0547">Nucleotide-binding</keyword>
<keyword evidence="10 12" id="KW-0378">Hydrolase</keyword>
<evidence type="ECO:0000256" key="6">
    <source>
        <dbReference type="ARBA" id="ARBA00022656"/>
    </source>
</evidence>
<dbReference type="Gene3D" id="3.90.780.10">
    <property type="entry name" value="5'-Nucleotidase, C-terminal domain"/>
    <property type="match status" value="1"/>
</dbReference>
<reference evidence="15 16" key="1">
    <citation type="journal article" date="2017" name="Gigascience">
        <title>Draft genome of the honey bee ectoparasitic mite, Tropilaelaps mercedesae, is shaped by the parasitic life history.</title>
        <authorList>
            <person name="Dong X."/>
            <person name="Armstrong S.D."/>
            <person name="Xia D."/>
            <person name="Makepeace B.L."/>
            <person name="Darby A.C."/>
            <person name="Kadowaki T."/>
        </authorList>
    </citation>
    <scope>NUCLEOTIDE SEQUENCE [LARGE SCALE GENOMIC DNA]</scope>
    <source>
        <strain evidence="15">Wuxi-XJTLU</strain>
    </source>
</reference>
<evidence type="ECO:0000256" key="2">
    <source>
        <dbReference type="ARBA" id="ARBA00004613"/>
    </source>
</evidence>
<dbReference type="OrthoDB" id="7722975at2759"/>
<dbReference type="InterPro" id="IPR029052">
    <property type="entry name" value="Metallo-depent_PP-like"/>
</dbReference>
<dbReference type="GO" id="GO:0005576">
    <property type="term" value="C:extracellular region"/>
    <property type="evidence" value="ECO:0007669"/>
    <property type="project" value="UniProtKB-SubCell"/>
</dbReference>
<dbReference type="Pfam" id="PF00149">
    <property type="entry name" value="Metallophos"/>
    <property type="match status" value="1"/>
</dbReference>
<evidence type="ECO:0000256" key="5">
    <source>
        <dbReference type="ARBA" id="ARBA00022525"/>
    </source>
</evidence>
<dbReference type="PROSITE" id="PS00786">
    <property type="entry name" value="5_NUCLEOTIDASE_2"/>
    <property type="match status" value="1"/>
</dbReference>